<dbReference type="AlphaFoldDB" id="A0A1I7NMQ4"/>
<proteinExistence type="inferred from homology"/>
<dbReference type="GO" id="GO:0030313">
    <property type="term" value="C:cell envelope"/>
    <property type="evidence" value="ECO:0007669"/>
    <property type="project" value="TreeGrafter"/>
</dbReference>
<dbReference type="Pfam" id="PF25954">
    <property type="entry name" value="Beta-barrel_RND_2"/>
    <property type="match status" value="1"/>
</dbReference>
<feature type="domain" description="CzcB-like barrel-sandwich hybrid" evidence="4">
    <location>
        <begin position="95"/>
        <end position="235"/>
    </location>
</feature>
<gene>
    <name evidence="5" type="ORF">SAMN05660895_2364</name>
</gene>
<dbReference type="Gene3D" id="1.10.287.470">
    <property type="entry name" value="Helix hairpin bin"/>
    <property type="match status" value="1"/>
</dbReference>
<dbReference type="PANTHER" id="PTHR30097">
    <property type="entry name" value="CATION EFFLUX SYSTEM PROTEIN CUSB"/>
    <property type="match status" value="1"/>
</dbReference>
<evidence type="ECO:0000259" key="3">
    <source>
        <dbReference type="Pfam" id="PF25954"/>
    </source>
</evidence>
<dbReference type="GO" id="GO:0015679">
    <property type="term" value="P:plasma membrane copper ion transport"/>
    <property type="evidence" value="ECO:0007669"/>
    <property type="project" value="TreeGrafter"/>
</dbReference>
<reference evidence="6" key="1">
    <citation type="submission" date="2016-10" db="EMBL/GenBank/DDBJ databases">
        <authorList>
            <person name="Varghese N."/>
            <person name="Submissions S."/>
        </authorList>
    </citation>
    <scope>NUCLEOTIDE SEQUENCE [LARGE SCALE GENOMIC DNA]</scope>
    <source>
        <strain evidence="6">DSM 14807</strain>
    </source>
</reference>
<dbReference type="SUPFAM" id="SSF111369">
    <property type="entry name" value="HlyD-like secretion proteins"/>
    <property type="match status" value="1"/>
</dbReference>
<evidence type="ECO:0000256" key="2">
    <source>
        <dbReference type="ARBA" id="ARBA00022448"/>
    </source>
</evidence>
<dbReference type="OrthoDB" id="9806939at2"/>
<dbReference type="EMBL" id="FPCJ01000001">
    <property type="protein sequence ID" value="SFV35948.1"/>
    <property type="molecule type" value="Genomic_DNA"/>
</dbReference>
<dbReference type="InterPro" id="IPR006143">
    <property type="entry name" value="RND_pump_MFP"/>
</dbReference>
<dbReference type="STRING" id="1393122.SAMN05660895_2364"/>
<evidence type="ECO:0000313" key="6">
    <source>
        <dbReference type="Proteomes" id="UP000199537"/>
    </source>
</evidence>
<organism evidence="5 6">
    <name type="scientific">Thermoflavifilum thermophilum</name>
    <dbReference type="NCBI Taxonomy" id="1393122"/>
    <lineage>
        <taxon>Bacteria</taxon>
        <taxon>Pseudomonadati</taxon>
        <taxon>Bacteroidota</taxon>
        <taxon>Chitinophagia</taxon>
        <taxon>Chitinophagales</taxon>
        <taxon>Chitinophagaceae</taxon>
        <taxon>Thermoflavifilum</taxon>
    </lineage>
</organism>
<dbReference type="Gene3D" id="2.40.30.170">
    <property type="match status" value="1"/>
</dbReference>
<evidence type="ECO:0000259" key="4">
    <source>
        <dbReference type="Pfam" id="PF25973"/>
    </source>
</evidence>
<evidence type="ECO:0000256" key="1">
    <source>
        <dbReference type="ARBA" id="ARBA00009477"/>
    </source>
</evidence>
<dbReference type="GO" id="GO:0060003">
    <property type="term" value="P:copper ion export"/>
    <property type="evidence" value="ECO:0007669"/>
    <property type="project" value="TreeGrafter"/>
</dbReference>
<dbReference type="GO" id="GO:0016020">
    <property type="term" value="C:membrane"/>
    <property type="evidence" value="ECO:0007669"/>
    <property type="project" value="InterPro"/>
</dbReference>
<accession>A0A1I7NMQ4</accession>
<dbReference type="NCBIfam" id="TIGR01730">
    <property type="entry name" value="RND_mfp"/>
    <property type="match status" value="1"/>
</dbReference>
<dbReference type="Proteomes" id="UP000199537">
    <property type="component" value="Unassembled WGS sequence"/>
</dbReference>
<keyword evidence="6" id="KW-1185">Reference proteome</keyword>
<dbReference type="Gene3D" id="2.40.50.100">
    <property type="match status" value="1"/>
</dbReference>
<comment type="similarity">
    <text evidence="1">Belongs to the membrane fusion protein (MFP) (TC 8.A.1) family.</text>
</comment>
<dbReference type="PANTHER" id="PTHR30097:SF4">
    <property type="entry name" value="SLR6042 PROTEIN"/>
    <property type="match status" value="1"/>
</dbReference>
<keyword evidence="2" id="KW-0813">Transport</keyword>
<dbReference type="Pfam" id="PF25973">
    <property type="entry name" value="BSH_CzcB"/>
    <property type="match status" value="1"/>
</dbReference>
<dbReference type="FunFam" id="2.40.30.170:FF:000010">
    <property type="entry name" value="Efflux RND transporter periplasmic adaptor subunit"/>
    <property type="match status" value="1"/>
</dbReference>
<dbReference type="InterPro" id="IPR058647">
    <property type="entry name" value="BSH_CzcB-like"/>
</dbReference>
<dbReference type="GO" id="GO:0022857">
    <property type="term" value="F:transmembrane transporter activity"/>
    <property type="evidence" value="ECO:0007669"/>
    <property type="project" value="InterPro"/>
</dbReference>
<dbReference type="Gene3D" id="2.40.420.20">
    <property type="match status" value="1"/>
</dbReference>
<protein>
    <submittedName>
        <fullName evidence="5">Membrane fusion protein, cobalt-zinc-cadmium efflux system</fullName>
    </submittedName>
</protein>
<evidence type="ECO:0000313" key="5">
    <source>
        <dbReference type="EMBL" id="SFV35948.1"/>
    </source>
</evidence>
<sequence>MGKIKLCNWSSDISLIRCAMFEKKFISRVATRICVGLTLLISVSCQHHTSQLQAANDFPISDSLMTAIPLDTVTMKPFIDAVTLNGKVTADENKVIHVYPMVSGKVLDVKASLGDYVHRGQELATIMSGDIASYQADLIQATSDVNVAKKNLDATKDLYEGGLASAKDYATAQAQYESALANLKRIQQLLQINGGGHQSVSVIRSPIDGFIINRQINPDMMIRPDNSNELFTISDLKNVWVIANVYESNIPDVHVKDSVQITTLAYPDKVFRGQISQVMHVLDPANKVMQVRIVLPNPDYLLKPEMFASVTVVHPDKQLMMCIPDKDLIFDHSRYYVLVYHGKHHVEIRPVEVQKEINGKAFILSGLKPGELILGDQQLLIYQALNQ</sequence>
<feature type="domain" description="CusB-like beta-barrel" evidence="3">
    <location>
        <begin position="238"/>
        <end position="313"/>
    </location>
</feature>
<dbReference type="InterPro" id="IPR051909">
    <property type="entry name" value="MFP_Cation_Efflux"/>
</dbReference>
<name>A0A1I7NMQ4_9BACT</name>
<dbReference type="InterPro" id="IPR058792">
    <property type="entry name" value="Beta-barrel_RND_2"/>
</dbReference>